<comment type="caution">
    <text evidence="1">The sequence shown here is derived from an EMBL/GenBank/DDBJ whole genome shotgun (WGS) entry which is preliminary data.</text>
</comment>
<accession>A0ABP4MX16</accession>
<name>A0ABP4MX16_9MICO</name>
<dbReference type="Gene3D" id="3.10.450.50">
    <property type="match status" value="1"/>
</dbReference>
<evidence type="ECO:0008006" key="3">
    <source>
        <dbReference type="Google" id="ProtNLM"/>
    </source>
</evidence>
<gene>
    <name evidence="1" type="ORF">GCM10009691_27890</name>
</gene>
<organism evidence="1 2">
    <name type="scientific">Brevibacterium picturae</name>
    <dbReference type="NCBI Taxonomy" id="260553"/>
    <lineage>
        <taxon>Bacteria</taxon>
        <taxon>Bacillati</taxon>
        <taxon>Actinomycetota</taxon>
        <taxon>Actinomycetes</taxon>
        <taxon>Micrococcales</taxon>
        <taxon>Brevibacteriaceae</taxon>
        <taxon>Brevibacterium</taxon>
    </lineage>
</organism>
<dbReference type="EMBL" id="BAAALY010000012">
    <property type="protein sequence ID" value="GAA1551758.1"/>
    <property type="molecule type" value="Genomic_DNA"/>
</dbReference>
<evidence type="ECO:0000313" key="2">
    <source>
        <dbReference type="Proteomes" id="UP001501791"/>
    </source>
</evidence>
<dbReference type="Proteomes" id="UP001501791">
    <property type="component" value="Unassembled WGS sequence"/>
</dbReference>
<sequence>MPVPERAPARLFSVFGKSRSLDDMTFTGTDSCGNSPKNMFVARFEENLFNGDEQALAEVVAEDCILQIVGSGGVETSTGRDAVVDALLGVSDADPVAGHLEAAITHGKAAAAWGQWENSSDGDDVRQFSHTFWFRTNKAEEFAQIRVFHP</sequence>
<reference evidence="2" key="1">
    <citation type="journal article" date="2019" name="Int. J. Syst. Evol. Microbiol.">
        <title>The Global Catalogue of Microorganisms (GCM) 10K type strain sequencing project: providing services to taxonomists for standard genome sequencing and annotation.</title>
        <authorList>
            <consortium name="The Broad Institute Genomics Platform"/>
            <consortium name="The Broad Institute Genome Sequencing Center for Infectious Disease"/>
            <person name="Wu L."/>
            <person name="Ma J."/>
        </authorList>
    </citation>
    <scope>NUCLEOTIDE SEQUENCE [LARGE SCALE GENOMIC DNA]</scope>
    <source>
        <strain evidence="2">JCM 13319</strain>
    </source>
</reference>
<proteinExistence type="predicted"/>
<evidence type="ECO:0000313" key="1">
    <source>
        <dbReference type="EMBL" id="GAA1551758.1"/>
    </source>
</evidence>
<keyword evidence="2" id="KW-1185">Reference proteome</keyword>
<dbReference type="SUPFAM" id="SSF54427">
    <property type="entry name" value="NTF2-like"/>
    <property type="match status" value="1"/>
</dbReference>
<protein>
    <recommendedName>
        <fullName evidence="3">SnoaL-like domain-containing protein</fullName>
    </recommendedName>
</protein>
<dbReference type="InterPro" id="IPR032710">
    <property type="entry name" value="NTF2-like_dom_sf"/>
</dbReference>